<dbReference type="Proteomes" id="UP000050437">
    <property type="component" value="Unassembled WGS sequence"/>
</dbReference>
<dbReference type="RefSeq" id="WP_012273017.1">
    <property type="nucleotide sequence ID" value="NZ_JAHWLV010000002.1"/>
</dbReference>
<protein>
    <recommendedName>
        <fullName evidence="3">Lipoprotein</fullName>
    </recommendedName>
</protein>
<reference evidence="1 2" key="1">
    <citation type="submission" date="2015-10" db="EMBL/GenBank/DDBJ databases">
        <title>Pseudomonas putida clinical strains.</title>
        <authorList>
            <person name="Molina L."/>
            <person name="Udaondo Z."/>
        </authorList>
    </citation>
    <scope>NUCLEOTIDE SEQUENCE [LARGE SCALE GENOMIC DNA]</scope>
    <source>
        <strain evidence="1 2">HB13667</strain>
    </source>
</reference>
<evidence type="ECO:0000313" key="1">
    <source>
        <dbReference type="EMBL" id="KPM67248.1"/>
    </source>
</evidence>
<name>A0A0P7DAA1_PSEPU</name>
<dbReference type="AlphaFoldDB" id="A0A0P7DAA1"/>
<dbReference type="PROSITE" id="PS51257">
    <property type="entry name" value="PROKAR_LIPOPROTEIN"/>
    <property type="match status" value="1"/>
</dbReference>
<sequence length="104" mass="11222">MKRLALVALAGFVLAGCGKSDIDRAREAVAEQLTDPSSAQFRNERSKKDGWVCGEVNSKNAMGGYVGFKRYTVIWKDGGGQTVSFEGEGETSLDRALCEVKDEG</sequence>
<evidence type="ECO:0008006" key="3">
    <source>
        <dbReference type="Google" id="ProtNLM"/>
    </source>
</evidence>
<comment type="caution">
    <text evidence="1">The sequence shown here is derived from an EMBL/GenBank/DDBJ whole genome shotgun (WGS) entry which is preliminary data.</text>
</comment>
<accession>A0A0P7DAA1</accession>
<gene>
    <name evidence="1" type="ORF">HB13667_07635</name>
</gene>
<proteinExistence type="predicted"/>
<organism evidence="1 2">
    <name type="scientific">Pseudomonas putida</name>
    <name type="common">Arthrobacter siderocapsulatus</name>
    <dbReference type="NCBI Taxonomy" id="303"/>
    <lineage>
        <taxon>Bacteria</taxon>
        <taxon>Pseudomonadati</taxon>
        <taxon>Pseudomonadota</taxon>
        <taxon>Gammaproteobacteria</taxon>
        <taxon>Pseudomonadales</taxon>
        <taxon>Pseudomonadaceae</taxon>
        <taxon>Pseudomonas</taxon>
    </lineage>
</organism>
<dbReference type="EMBL" id="LKKS01000043">
    <property type="protein sequence ID" value="KPM67248.1"/>
    <property type="molecule type" value="Genomic_DNA"/>
</dbReference>
<evidence type="ECO:0000313" key="2">
    <source>
        <dbReference type="Proteomes" id="UP000050437"/>
    </source>
</evidence>